<dbReference type="EMBL" id="JAVVDO010000008">
    <property type="protein sequence ID" value="MDT8330855.1"/>
    <property type="molecule type" value="Genomic_DNA"/>
</dbReference>
<protein>
    <submittedName>
        <fullName evidence="10">ABC transporter permease</fullName>
    </submittedName>
</protein>
<evidence type="ECO:0000256" key="7">
    <source>
        <dbReference type="ARBA" id="ARBA00023136"/>
    </source>
</evidence>
<dbReference type="PROSITE" id="PS50928">
    <property type="entry name" value="ABC_TM1"/>
    <property type="match status" value="1"/>
</dbReference>
<dbReference type="InterPro" id="IPR035906">
    <property type="entry name" value="MetI-like_sf"/>
</dbReference>
<keyword evidence="5 8" id="KW-0812">Transmembrane</keyword>
<dbReference type="PANTHER" id="PTHR43357:SF4">
    <property type="entry name" value="INNER MEMBRANE ABC TRANSPORTER PERMEASE PROTEIN YDCV"/>
    <property type="match status" value="1"/>
</dbReference>
<feature type="transmembrane region" description="Helical" evidence="8">
    <location>
        <begin position="235"/>
        <end position="258"/>
    </location>
</feature>
<feature type="transmembrane region" description="Helical" evidence="8">
    <location>
        <begin position="191"/>
        <end position="215"/>
    </location>
</feature>
<gene>
    <name evidence="10" type="ORF">RQ831_07300</name>
</gene>
<evidence type="ECO:0000313" key="10">
    <source>
        <dbReference type="EMBL" id="MDT8330855.1"/>
    </source>
</evidence>
<keyword evidence="11" id="KW-1185">Reference proteome</keyword>
<comment type="caution">
    <text evidence="10">The sequence shown here is derived from an EMBL/GenBank/DDBJ whole genome shotgun (WGS) entry which is preliminary data.</text>
</comment>
<comment type="similarity">
    <text evidence="8">Belongs to the binding-protein-dependent transport system permease family.</text>
</comment>
<feature type="domain" description="ABC transmembrane type-1" evidence="9">
    <location>
        <begin position="67"/>
        <end position="255"/>
    </location>
</feature>
<keyword evidence="2 8" id="KW-0813">Transport</keyword>
<sequence>MSIRSMTRPARATRLGAWTVLLFLLLPIAVVLPVSLTDQRYLSMPQDGISWQHYARLLHSAPWQGSIAQSFLVALLSTAIAVVAGTLCAIGCWRLGTRWAEAVRALMLVPIVVPTIVYALGLYRSYAQLGLLDSLTGVVLAHAVTGMPYVVIIASTALSGFDLRLEQAARSLGASAWLSTRSVLLPALRPAILSGAIFAFIHSWDELVLVLFIAGRRVFTLPRRMWDGINENLDPTLAAVAVLLVAVSAALLLVDLWLKRGAEEG</sequence>
<name>A0ABU3MDL1_9PROT</name>
<evidence type="ECO:0000256" key="2">
    <source>
        <dbReference type="ARBA" id="ARBA00022448"/>
    </source>
</evidence>
<dbReference type="Proteomes" id="UP001258945">
    <property type="component" value="Unassembled WGS sequence"/>
</dbReference>
<dbReference type="RefSeq" id="WP_314281381.1">
    <property type="nucleotide sequence ID" value="NZ_JAVVDO010000008.1"/>
</dbReference>
<proteinExistence type="inferred from homology"/>
<evidence type="ECO:0000256" key="4">
    <source>
        <dbReference type="ARBA" id="ARBA00022519"/>
    </source>
</evidence>
<reference evidence="10 11" key="1">
    <citation type="journal article" date="2019" name="Microb. Pathog.">
        <title>Comparison of VITEK 2, MALDI-TOF MS, 16S rRNA gene sequencing, and whole-genome sequencing for identification of Roseomonas mucosa.</title>
        <authorList>
            <person name="Rudolph W.W."/>
            <person name="Gunzer F."/>
            <person name="Trauth M."/>
            <person name="Bunk B."/>
            <person name="Bigge R."/>
            <person name="Schrottner P."/>
        </authorList>
    </citation>
    <scope>NUCLEOTIDE SEQUENCE [LARGE SCALE GENOMIC DNA]</scope>
    <source>
        <strain evidence="10 11">DSM 103800</strain>
    </source>
</reference>
<accession>A0ABU3MDL1</accession>
<dbReference type="Gene3D" id="1.10.3720.10">
    <property type="entry name" value="MetI-like"/>
    <property type="match status" value="1"/>
</dbReference>
<feature type="transmembrane region" description="Helical" evidence="8">
    <location>
        <begin position="105"/>
        <end position="126"/>
    </location>
</feature>
<evidence type="ECO:0000256" key="5">
    <source>
        <dbReference type="ARBA" id="ARBA00022692"/>
    </source>
</evidence>
<dbReference type="SUPFAM" id="SSF161098">
    <property type="entry name" value="MetI-like"/>
    <property type="match status" value="1"/>
</dbReference>
<feature type="transmembrane region" description="Helical" evidence="8">
    <location>
        <begin position="67"/>
        <end position="93"/>
    </location>
</feature>
<evidence type="ECO:0000256" key="6">
    <source>
        <dbReference type="ARBA" id="ARBA00022989"/>
    </source>
</evidence>
<evidence type="ECO:0000256" key="1">
    <source>
        <dbReference type="ARBA" id="ARBA00004429"/>
    </source>
</evidence>
<organism evidence="10 11">
    <name type="scientific">Roseomonas gilardii</name>
    <dbReference type="NCBI Taxonomy" id="257708"/>
    <lineage>
        <taxon>Bacteria</taxon>
        <taxon>Pseudomonadati</taxon>
        <taxon>Pseudomonadota</taxon>
        <taxon>Alphaproteobacteria</taxon>
        <taxon>Acetobacterales</taxon>
        <taxon>Roseomonadaceae</taxon>
        <taxon>Roseomonas</taxon>
    </lineage>
</organism>
<dbReference type="Pfam" id="PF00528">
    <property type="entry name" value="BPD_transp_1"/>
    <property type="match status" value="1"/>
</dbReference>
<dbReference type="PANTHER" id="PTHR43357">
    <property type="entry name" value="INNER MEMBRANE ABC TRANSPORTER PERMEASE PROTEIN YDCV"/>
    <property type="match status" value="1"/>
</dbReference>
<evidence type="ECO:0000313" key="11">
    <source>
        <dbReference type="Proteomes" id="UP001258945"/>
    </source>
</evidence>
<dbReference type="CDD" id="cd06261">
    <property type="entry name" value="TM_PBP2"/>
    <property type="match status" value="1"/>
</dbReference>
<keyword evidence="6 8" id="KW-1133">Transmembrane helix</keyword>
<evidence type="ECO:0000259" key="9">
    <source>
        <dbReference type="PROSITE" id="PS50928"/>
    </source>
</evidence>
<keyword evidence="3" id="KW-1003">Cell membrane</keyword>
<comment type="subcellular location">
    <subcellularLocation>
        <location evidence="1">Cell inner membrane</location>
        <topology evidence="1">Multi-pass membrane protein</topology>
    </subcellularLocation>
    <subcellularLocation>
        <location evidence="8">Cell membrane</location>
        <topology evidence="8">Multi-pass membrane protein</topology>
    </subcellularLocation>
</comment>
<dbReference type="InterPro" id="IPR000515">
    <property type="entry name" value="MetI-like"/>
</dbReference>
<evidence type="ECO:0000256" key="3">
    <source>
        <dbReference type="ARBA" id="ARBA00022475"/>
    </source>
</evidence>
<feature type="transmembrane region" description="Helical" evidence="8">
    <location>
        <begin position="138"/>
        <end position="161"/>
    </location>
</feature>
<keyword evidence="7 8" id="KW-0472">Membrane</keyword>
<evidence type="ECO:0000256" key="8">
    <source>
        <dbReference type="RuleBase" id="RU363032"/>
    </source>
</evidence>
<keyword evidence="4" id="KW-0997">Cell inner membrane</keyword>